<accession>G7W1V1</accession>
<dbReference type="KEGG" id="pta:HPL003_09445"/>
<dbReference type="AlphaFoldDB" id="G7W1V1"/>
<evidence type="ECO:0000313" key="3">
    <source>
        <dbReference type="Proteomes" id="UP000005876"/>
    </source>
</evidence>
<dbReference type="RefSeq" id="WP_014279385.1">
    <property type="nucleotide sequence ID" value="NC_016641.1"/>
</dbReference>
<organism evidence="2 3">
    <name type="scientific">Paenibacillus terrae (strain HPL-003)</name>
    <dbReference type="NCBI Taxonomy" id="985665"/>
    <lineage>
        <taxon>Bacteria</taxon>
        <taxon>Bacillati</taxon>
        <taxon>Bacillota</taxon>
        <taxon>Bacilli</taxon>
        <taxon>Bacillales</taxon>
        <taxon>Paenibacillaceae</taxon>
        <taxon>Paenibacillus</taxon>
    </lineage>
</organism>
<reference key="2">
    <citation type="submission" date="2011-11" db="EMBL/GenBank/DDBJ databases">
        <authorList>
            <person name="Shin S.H."/>
            <person name="Kim S."/>
            <person name="Kim J.Y."/>
        </authorList>
    </citation>
    <scope>NUCLEOTIDE SEQUENCE</scope>
    <source>
        <strain>HPL-003</strain>
    </source>
</reference>
<dbReference type="EMBL" id="CP003107">
    <property type="protein sequence ID" value="AET58650.1"/>
    <property type="molecule type" value="Genomic_DNA"/>
</dbReference>
<reference evidence="2 3" key="3">
    <citation type="journal article" date="2012" name="J. Bacteriol.">
        <title>Genome Sequence of Paenibacillus terrae HPL-003, a Xylanase-Producing Bacterium Isolated from Soil Found in Forest Residue.</title>
        <authorList>
            <person name="Shin S.H."/>
            <person name="Kim S."/>
            <person name="Kim J.Y."/>
            <person name="Song H.Y."/>
            <person name="Cho S.J."/>
            <person name="Kim D.R."/>
            <person name="Lee K.I."/>
            <person name="Lim H.K."/>
            <person name="Park N.J."/>
            <person name="Hwang I.T."/>
            <person name="Yang K.S."/>
        </authorList>
    </citation>
    <scope>NUCLEOTIDE SEQUENCE [LARGE SCALE GENOMIC DNA]</scope>
    <source>
        <strain evidence="2 3">HPL-003</strain>
    </source>
</reference>
<evidence type="ECO:0000256" key="1">
    <source>
        <dbReference type="SAM" id="Coils"/>
    </source>
</evidence>
<sequence>MNEYSQQLQDGIDEMEATIERLREEIQHLKEQRDALEKGNLELYRNLTEPDF</sequence>
<gene>
    <name evidence="2" type="ordered locus">HPL003_09445</name>
</gene>
<feature type="coiled-coil region" evidence="1">
    <location>
        <begin position="5"/>
        <end position="46"/>
    </location>
</feature>
<reference evidence="3" key="1">
    <citation type="submission" date="2011-11" db="EMBL/GenBank/DDBJ databases">
        <title>Complete sequence of Paenibacillus terrae HPL-003.</title>
        <authorList>
            <person name="Shin S.H."/>
            <person name="Kim S."/>
            <person name="Kim J.Y."/>
        </authorList>
    </citation>
    <scope>NUCLEOTIDE SEQUENCE [LARGE SCALE GENOMIC DNA]</scope>
    <source>
        <strain evidence="3">HPL-003</strain>
    </source>
</reference>
<dbReference type="OrthoDB" id="2990680at2"/>
<proteinExistence type="predicted"/>
<keyword evidence="1" id="KW-0175">Coiled coil</keyword>
<evidence type="ECO:0000313" key="2">
    <source>
        <dbReference type="EMBL" id="AET58650.1"/>
    </source>
</evidence>
<name>G7W1V1_PAETH</name>
<protein>
    <submittedName>
        <fullName evidence="2">Uncharacterized protein</fullName>
    </submittedName>
</protein>
<dbReference type="HOGENOM" id="CLU_3082709_0_0_9"/>
<dbReference type="Proteomes" id="UP000005876">
    <property type="component" value="Chromosome"/>
</dbReference>